<dbReference type="InterPro" id="IPR000241">
    <property type="entry name" value="RlmKL-like_Mtase"/>
</dbReference>
<dbReference type="GO" id="GO:0032259">
    <property type="term" value="P:methylation"/>
    <property type="evidence" value="ECO:0007669"/>
    <property type="project" value="UniProtKB-KW"/>
</dbReference>
<dbReference type="PROSITE" id="PS51165">
    <property type="entry name" value="THUMP"/>
    <property type="match status" value="1"/>
</dbReference>
<dbReference type="InterPro" id="IPR004114">
    <property type="entry name" value="THUMP_dom"/>
</dbReference>
<keyword evidence="1 5" id="KW-0489">Methyltransferase</keyword>
<dbReference type="SUPFAM" id="SSF53335">
    <property type="entry name" value="S-adenosyl-L-methionine-dependent methyltransferases"/>
    <property type="match status" value="1"/>
</dbReference>
<keyword evidence="2" id="KW-0808">Transferase</keyword>
<feature type="domain" description="THUMP" evidence="4">
    <location>
        <begin position="44"/>
        <end position="155"/>
    </location>
</feature>
<dbReference type="PROSITE" id="PS00092">
    <property type="entry name" value="N6_MTASE"/>
    <property type="match status" value="1"/>
</dbReference>
<dbReference type="Pfam" id="PF22020">
    <property type="entry name" value="RlmL_1st"/>
    <property type="match status" value="1"/>
</dbReference>
<keyword evidence="3" id="KW-0694">RNA-binding</keyword>
<evidence type="ECO:0000256" key="1">
    <source>
        <dbReference type="ARBA" id="ARBA00022603"/>
    </source>
</evidence>
<sequence length="381" mass="42774">MKTFQLVATAASGIEALVGKEIKALGYECQVENGKVFFEGTEKDIAKTNLWLRTADRVKIIVGEFDAYEFDELFEKTKALPWEDLLPMDANFPVAGKSIKSKLYSVSDCQAIVKKAIVNRLSEVYHRNTRLPETGALYQLEVALLKDKVTITLDTTGPSLFKRGYRSAKGGAPLKENMAAALVELTNWRKDRPFYDPVCGSGTIVIEAALIGHNIAPGSNRSFSCEEWEWFDQSVFEEVRAEADAAVDHDIELDIMGSDIDGTMIEIAKANADEAGVGSSITFKQMQLADFTTDKEYGVILANPPYGERLGEEKEVHKLYKQMGQVYRPLKTWSKYIITSDLAFETFYGEKATKKRKLYNGALRTDLFQFWGERPPRAPRK</sequence>
<dbReference type="PRINTS" id="PR00507">
    <property type="entry name" value="N12N6MTFRASE"/>
</dbReference>
<dbReference type="InterPro" id="IPR054170">
    <property type="entry name" value="RlmL_1st"/>
</dbReference>
<dbReference type="RefSeq" id="WP_023177757.1">
    <property type="nucleotide sequence ID" value="NZ_JAMAYM010000002.1"/>
</dbReference>
<comment type="caution">
    <text evidence="5">The sequence shown here is derived from an EMBL/GenBank/DDBJ whole genome shotgun (WGS) entry which is preliminary data.</text>
</comment>
<dbReference type="InterPro" id="IPR029063">
    <property type="entry name" value="SAM-dependent_MTases_sf"/>
</dbReference>
<accession>A0ABR7TB37</accession>
<dbReference type="EMBL" id="WNJQ01000002">
    <property type="protein sequence ID" value="MBC9824753.1"/>
    <property type="molecule type" value="Genomic_DNA"/>
</dbReference>
<dbReference type="Pfam" id="PF02926">
    <property type="entry name" value="THUMP"/>
    <property type="match status" value="1"/>
</dbReference>
<dbReference type="PANTHER" id="PTHR47313:SF1">
    <property type="entry name" value="RIBOSOMAL RNA LARGE SUBUNIT METHYLTRANSFERASE K_L"/>
    <property type="match status" value="1"/>
</dbReference>
<evidence type="ECO:0000259" key="4">
    <source>
        <dbReference type="PROSITE" id="PS51165"/>
    </source>
</evidence>
<protein>
    <submittedName>
        <fullName evidence="5">Class I SAM-dependent RNA methyltransferase</fullName>
    </submittedName>
</protein>
<dbReference type="Gene3D" id="3.40.50.150">
    <property type="entry name" value="Vaccinia Virus protein VP39"/>
    <property type="match status" value="1"/>
</dbReference>
<dbReference type="Pfam" id="PF01170">
    <property type="entry name" value="UPF0020"/>
    <property type="match status" value="1"/>
</dbReference>
<dbReference type="SMART" id="SM00981">
    <property type="entry name" value="THUMP"/>
    <property type="match status" value="1"/>
</dbReference>
<gene>
    <name evidence="5" type="ORF">GLO26_02765</name>
</gene>
<reference evidence="5 6" key="1">
    <citation type="journal article" date="2020" name="Microorganisms">
        <title>New Insight into Antimicrobial Compounds from Food and Marine-Sourced Carnobacterium Species through Phenotype and Genome Analyses.</title>
        <authorList>
            <person name="Begrem S."/>
            <person name="Ivaniuk F."/>
            <person name="Gigout-Chevalier F."/>
            <person name="Kolypczuk L."/>
            <person name="Bonnetot S."/>
            <person name="Leroi F."/>
            <person name="Grovel O."/>
            <person name="Delbarre-Ladrat C."/>
            <person name="Passerini D."/>
        </authorList>
    </citation>
    <scope>NUCLEOTIDE SEQUENCE [LARGE SCALE GENOMIC DNA]</scope>
    <source>
        <strain evidence="5 6">MIP2551</strain>
    </source>
</reference>
<dbReference type="InterPro" id="IPR002052">
    <property type="entry name" value="DNA_methylase_N6_adenine_CS"/>
</dbReference>
<organism evidence="5 6">
    <name type="scientific">Carnobacterium inhibens</name>
    <dbReference type="NCBI Taxonomy" id="147709"/>
    <lineage>
        <taxon>Bacteria</taxon>
        <taxon>Bacillati</taxon>
        <taxon>Bacillota</taxon>
        <taxon>Bacilli</taxon>
        <taxon>Lactobacillales</taxon>
        <taxon>Carnobacteriaceae</taxon>
        <taxon>Carnobacterium</taxon>
    </lineage>
</organism>
<name>A0ABR7TB37_9LACT</name>
<evidence type="ECO:0000256" key="2">
    <source>
        <dbReference type="ARBA" id="ARBA00022679"/>
    </source>
</evidence>
<evidence type="ECO:0000313" key="6">
    <source>
        <dbReference type="Proteomes" id="UP000638836"/>
    </source>
</evidence>
<keyword evidence="6" id="KW-1185">Reference proteome</keyword>
<dbReference type="Proteomes" id="UP000638836">
    <property type="component" value="Unassembled WGS sequence"/>
</dbReference>
<dbReference type="Gene3D" id="3.30.2130.30">
    <property type="match status" value="1"/>
</dbReference>
<dbReference type="GO" id="GO:0008168">
    <property type="term" value="F:methyltransferase activity"/>
    <property type="evidence" value="ECO:0007669"/>
    <property type="project" value="UniProtKB-KW"/>
</dbReference>
<evidence type="ECO:0000256" key="3">
    <source>
        <dbReference type="PROSITE-ProRule" id="PRU00529"/>
    </source>
</evidence>
<evidence type="ECO:0000313" key="5">
    <source>
        <dbReference type="EMBL" id="MBC9824753.1"/>
    </source>
</evidence>
<dbReference type="PROSITE" id="PS01261">
    <property type="entry name" value="UPF0020"/>
    <property type="match status" value="1"/>
</dbReference>
<dbReference type="CDD" id="cd11715">
    <property type="entry name" value="THUMP_AdoMetMT"/>
    <property type="match status" value="1"/>
</dbReference>
<proteinExistence type="predicted"/>
<dbReference type="InterPro" id="IPR053943">
    <property type="entry name" value="RlmKL-like_Mtase_CS"/>
</dbReference>
<dbReference type="PANTHER" id="PTHR47313">
    <property type="entry name" value="RIBOSOMAL RNA LARGE SUBUNIT METHYLTRANSFERASE K/L"/>
    <property type="match status" value="1"/>
</dbReference>